<proteinExistence type="predicted"/>
<dbReference type="Proteomes" id="UP001500957">
    <property type="component" value="Unassembled WGS sequence"/>
</dbReference>
<feature type="domain" description="HTH tetR-type" evidence="6">
    <location>
        <begin position="19"/>
        <end position="79"/>
    </location>
</feature>
<feature type="region of interest" description="Disordered" evidence="5">
    <location>
        <begin position="1"/>
        <end position="21"/>
    </location>
</feature>
<accession>A0ABN1G8L8</accession>
<dbReference type="SUPFAM" id="SSF46689">
    <property type="entry name" value="Homeodomain-like"/>
    <property type="match status" value="1"/>
</dbReference>
<dbReference type="Gene3D" id="1.10.357.10">
    <property type="entry name" value="Tetracycline Repressor, domain 2"/>
    <property type="match status" value="1"/>
</dbReference>
<feature type="DNA-binding region" description="H-T-H motif" evidence="4">
    <location>
        <begin position="42"/>
        <end position="61"/>
    </location>
</feature>
<dbReference type="PROSITE" id="PS50977">
    <property type="entry name" value="HTH_TETR_2"/>
    <property type="match status" value="1"/>
</dbReference>
<evidence type="ECO:0000256" key="3">
    <source>
        <dbReference type="ARBA" id="ARBA00023163"/>
    </source>
</evidence>
<gene>
    <name evidence="7" type="ORF">GCM10009547_05170</name>
</gene>
<reference evidence="7 8" key="1">
    <citation type="journal article" date="2019" name="Int. J. Syst. Evol. Microbiol.">
        <title>The Global Catalogue of Microorganisms (GCM) 10K type strain sequencing project: providing services to taxonomists for standard genome sequencing and annotation.</title>
        <authorList>
            <consortium name="The Broad Institute Genomics Platform"/>
            <consortium name="The Broad Institute Genome Sequencing Center for Infectious Disease"/>
            <person name="Wu L."/>
            <person name="Ma J."/>
        </authorList>
    </citation>
    <scope>NUCLEOTIDE SEQUENCE [LARGE SCALE GENOMIC DNA]</scope>
    <source>
        <strain evidence="7 8">JCM 10671</strain>
    </source>
</reference>
<keyword evidence="3" id="KW-0804">Transcription</keyword>
<comment type="caution">
    <text evidence="7">The sequence shown here is derived from an EMBL/GenBank/DDBJ whole genome shotgun (WGS) entry which is preliminary data.</text>
</comment>
<dbReference type="InterPro" id="IPR050109">
    <property type="entry name" value="HTH-type_TetR-like_transc_reg"/>
</dbReference>
<name>A0ABN1G8L8_9ACTN</name>
<evidence type="ECO:0000313" key="7">
    <source>
        <dbReference type="EMBL" id="GAA0606167.1"/>
    </source>
</evidence>
<dbReference type="Pfam" id="PF00440">
    <property type="entry name" value="TetR_N"/>
    <property type="match status" value="1"/>
</dbReference>
<evidence type="ECO:0000256" key="1">
    <source>
        <dbReference type="ARBA" id="ARBA00023015"/>
    </source>
</evidence>
<dbReference type="PRINTS" id="PR00455">
    <property type="entry name" value="HTHTETR"/>
</dbReference>
<dbReference type="RefSeq" id="WP_344601270.1">
    <property type="nucleotide sequence ID" value="NZ_BAAAHE010000005.1"/>
</dbReference>
<evidence type="ECO:0000313" key="8">
    <source>
        <dbReference type="Proteomes" id="UP001500957"/>
    </source>
</evidence>
<evidence type="ECO:0000256" key="5">
    <source>
        <dbReference type="SAM" id="MobiDB-lite"/>
    </source>
</evidence>
<evidence type="ECO:0000256" key="2">
    <source>
        <dbReference type="ARBA" id="ARBA00023125"/>
    </source>
</evidence>
<dbReference type="PANTHER" id="PTHR30055:SF234">
    <property type="entry name" value="HTH-TYPE TRANSCRIPTIONAL REGULATOR BETI"/>
    <property type="match status" value="1"/>
</dbReference>
<dbReference type="InterPro" id="IPR001647">
    <property type="entry name" value="HTH_TetR"/>
</dbReference>
<keyword evidence="8" id="KW-1185">Reference proteome</keyword>
<dbReference type="InterPro" id="IPR009057">
    <property type="entry name" value="Homeodomain-like_sf"/>
</dbReference>
<keyword evidence="2 4" id="KW-0238">DNA-binding</keyword>
<keyword evidence="1" id="KW-0805">Transcription regulation</keyword>
<organism evidence="7 8">
    <name type="scientific">Sporichthya brevicatena</name>
    <dbReference type="NCBI Taxonomy" id="171442"/>
    <lineage>
        <taxon>Bacteria</taxon>
        <taxon>Bacillati</taxon>
        <taxon>Actinomycetota</taxon>
        <taxon>Actinomycetes</taxon>
        <taxon>Sporichthyales</taxon>
        <taxon>Sporichthyaceae</taxon>
        <taxon>Sporichthya</taxon>
    </lineage>
</organism>
<dbReference type="EMBL" id="BAAAHE010000005">
    <property type="protein sequence ID" value="GAA0606167.1"/>
    <property type="molecule type" value="Genomic_DNA"/>
</dbReference>
<dbReference type="PANTHER" id="PTHR30055">
    <property type="entry name" value="HTH-TYPE TRANSCRIPTIONAL REGULATOR RUTR"/>
    <property type="match status" value="1"/>
</dbReference>
<sequence>MGDDGSGGRKRGPKSALGNDPRTRIHDAALACFEKQGIRATNMDDVANALGVSRPTVYYYFASKDDLILEVVARQVQQILDSTRRRLRGRGLDRIAHAAYLTVAESLANPYVRLLVDAEFAQLTPMFLESERVLAILGEFWTPLLTDAQEHHGLRTDRPLDELIQWIMFAQFALVENAAGFGLDDDRIRDWMSTYVIAALRQPAG</sequence>
<evidence type="ECO:0000256" key="4">
    <source>
        <dbReference type="PROSITE-ProRule" id="PRU00335"/>
    </source>
</evidence>
<evidence type="ECO:0000259" key="6">
    <source>
        <dbReference type="PROSITE" id="PS50977"/>
    </source>
</evidence>
<protein>
    <recommendedName>
        <fullName evidence="6">HTH tetR-type domain-containing protein</fullName>
    </recommendedName>
</protein>